<proteinExistence type="inferred from homology"/>
<comment type="catalytic activity">
    <reaction evidence="1">
        <text>[protein]-peptidylproline (omega=180) = [protein]-peptidylproline (omega=0)</text>
        <dbReference type="Rhea" id="RHEA:16237"/>
        <dbReference type="Rhea" id="RHEA-COMP:10747"/>
        <dbReference type="Rhea" id="RHEA-COMP:10748"/>
        <dbReference type="ChEBI" id="CHEBI:83833"/>
        <dbReference type="ChEBI" id="CHEBI:83834"/>
        <dbReference type="EC" id="5.2.1.8"/>
    </reaction>
</comment>
<evidence type="ECO:0000313" key="10">
    <source>
        <dbReference type="EMBL" id="TCU89486.1"/>
    </source>
</evidence>
<evidence type="ECO:0000313" key="9">
    <source>
        <dbReference type="EMBL" id="STQ90856.1"/>
    </source>
</evidence>
<dbReference type="Proteomes" id="UP000295794">
    <property type="component" value="Unassembled WGS sequence"/>
</dbReference>
<keyword evidence="12" id="KW-1185">Reference proteome</keyword>
<sequence>MFKHIVWLILALISSSLHAQISHPPSRIAAKLNGEALFQFSLNNMQQLSSNSPLSAADQLSQMLRQRLLAAEARRLYSTEALHPASRIAFARDTAIEDRLASSLRALYGKEIEQAVKTLPGSSLKSLYIEENTLTAAQQQAVFGPKQQINLEYALNSEQIKQAKEITLLRYQLTTQDSLTLYDIYHRQNVQGRIELYAKNQEHLNQQIQIAFANLFTIDWANKKFGSEAVNDYRRSLKDQEDTEALMKIYGIGDQHDRSDHLEQLAKKTNPAEIADYYRKHKNEFKRIAKVKARHIRVNNEALAKTLILQLKLGEDFATIARQHSIASDADKGGDLGWITHQGALNWVEQIAFSQTELSQAFRAPVGPNEKATWEIIKVEQRVEDYQAADSESVRYAASAQIALQKSRAQFKRLMNQQWQNAKIEVNPSIGKIRLN</sequence>
<evidence type="ECO:0000256" key="5">
    <source>
        <dbReference type="PROSITE-ProRule" id="PRU00278"/>
    </source>
</evidence>
<dbReference type="InterPro" id="IPR046357">
    <property type="entry name" value="PPIase_dom_sf"/>
</dbReference>
<accession>A0A377Q6F0</accession>
<protein>
    <recommendedName>
        <fullName evidence="3">peptidylprolyl isomerase</fullName>
        <ecNumber evidence="3">5.2.1.8</ecNumber>
    </recommendedName>
</protein>
<dbReference type="EMBL" id="SMBT01000002">
    <property type="protein sequence ID" value="TCU89486.1"/>
    <property type="molecule type" value="Genomic_DNA"/>
</dbReference>
<dbReference type="RefSeq" id="WP_115227138.1">
    <property type="nucleotide sequence ID" value="NZ_CAWOLO010000002.1"/>
</dbReference>
<evidence type="ECO:0000256" key="6">
    <source>
        <dbReference type="SAM" id="Coils"/>
    </source>
</evidence>
<dbReference type="Pfam" id="PF00639">
    <property type="entry name" value="Rotamase"/>
    <property type="match status" value="1"/>
</dbReference>
<dbReference type="PANTHER" id="PTHR47245:SF2">
    <property type="entry name" value="PEPTIDYL-PROLYL CIS-TRANS ISOMERASE HP_0175-RELATED"/>
    <property type="match status" value="1"/>
</dbReference>
<evidence type="ECO:0000256" key="7">
    <source>
        <dbReference type="SAM" id="SignalP"/>
    </source>
</evidence>
<dbReference type="Gene3D" id="3.10.50.40">
    <property type="match status" value="1"/>
</dbReference>
<dbReference type="OrthoDB" id="9812372at2"/>
<evidence type="ECO:0000256" key="1">
    <source>
        <dbReference type="ARBA" id="ARBA00000971"/>
    </source>
</evidence>
<organism evidence="9 11">
    <name type="scientific">Iodobacter fluviatilis</name>
    <dbReference type="NCBI Taxonomy" id="537"/>
    <lineage>
        <taxon>Bacteria</taxon>
        <taxon>Pseudomonadati</taxon>
        <taxon>Pseudomonadota</taxon>
        <taxon>Betaproteobacteria</taxon>
        <taxon>Neisseriales</taxon>
        <taxon>Chitinibacteraceae</taxon>
        <taxon>Iodobacter</taxon>
    </lineage>
</organism>
<feature type="coiled-coil region" evidence="6">
    <location>
        <begin position="369"/>
        <end position="417"/>
    </location>
</feature>
<dbReference type="Proteomes" id="UP000255108">
    <property type="component" value="Unassembled WGS sequence"/>
</dbReference>
<dbReference type="InterPro" id="IPR000297">
    <property type="entry name" value="PPIase_PpiC"/>
</dbReference>
<dbReference type="PANTHER" id="PTHR47245">
    <property type="entry name" value="PEPTIDYLPROLYL ISOMERASE"/>
    <property type="match status" value="1"/>
</dbReference>
<dbReference type="EMBL" id="UGHR01000001">
    <property type="protein sequence ID" value="STQ90856.1"/>
    <property type="molecule type" value="Genomic_DNA"/>
</dbReference>
<feature type="domain" description="PpiC" evidence="8">
    <location>
        <begin position="288"/>
        <end position="381"/>
    </location>
</feature>
<comment type="similarity">
    <text evidence="2">Belongs to the PpiC/parvulin rotamase family.</text>
</comment>
<reference evidence="9 11" key="1">
    <citation type="submission" date="2018-06" db="EMBL/GenBank/DDBJ databases">
        <authorList>
            <consortium name="Pathogen Informatics"/>
            <person name="Doyle S."/>
        </authorList>
    </citation>
    <scope>NUCLEOTIDE SEQUENCE [LARGE SCALE GENOMIC DNA]</scope>
    <source>
        <strain evidence="9 11">NCTC11159</strain>
    </source>
</reference>
<dbReference type="EC" id="5.2.1.8" evidence="3"/>
<dbReference type="AlphaFoldDB" id="A0A377Q6F0"/>
<dbReference type="PROSITE" id="PS50198">
    <property type="entry name" value="PPIC_PPIASE_2"/>
    <property type="match status" value="1"/>
</dbReference>
<keyword evidence="6" id="KW-0175">Coiled coil</keyword>
<keyword evidence="5 9" id="KW-0413">Isomerase</keyword>
<keyword evidence="4 5" id="KW-0697">Rotamase</keyword>
<feature type="signal peptide" evidence="7">
    <location>
        <begin position="1"/>
        <end position="19"/>
    </location>
</feature>
<evidence type="ECO:0000259" key="8">
    <source>
        <dbReference type="PROSITE" id="PS50198"/>
    </source>
</evidence>
<evidence type="ECO:0000313" key="11">
    <source>
        <dbReference type="Proteomes" id="UP000255108"/>
    </source>
</evidence>
<evidence type="ECO:0000256" key="4">
    <source>
        <dbReference type="ARBA" id="ARBA00023110"/>
    </source>
</evidence>
<dbReference type="SUPFAM" id="SSF54534">
    <property type="entry name" value="FKBP-like"/>
    <property type="match status" value="1"/>
</dbReference>
<reference evidence="10 12" key="2">
    <citation type="submission" date="2019-03" db="EMBL/GenBank/DDBJ databases">
        <title>Genomic Encyclopedia of Type Strains, Phase IV (KMG-IV): sequencing the most valuable type-strain genomes for metagenomic binning, comparative biology and taxonomic classification.</title>
        <authorList>
            <person name="Goeker M."/>
        </authorList>
    </citation>
    <scope>NUCLEOTIDE SEQUENCE [LARGE SCALE GENOMIC DNA]</scope>
    <source>
        <strain evidence="10 12">DSM 3764</strain>
    </source>
</reference>
<feature type="chain" id="PRO_5016738614" description="peptidylprolyl isomerase" evidence="7">
    <location>
        <begin position="20"/>
        <end position="436"/>
    </location>
</feature>
<name>A0A377Q6F0_9NEIS</name>
<evidence type="ECO:0000256" key="2">
    <source>
        <dbReference type="ARBA" id="ARBA00007656"/>
    </source>
</evidence>
<evidence type="ECO:0000313" key="12">
    <source>
        <dbReference type="Proteomes" id="UP000295794"/>
    </source>
</evidence>
<keyword evidence="7" id="KW-0732">Signal</keyword>
<gene>
    <name evidence="9" type="primary">ppiC_1</name>
    <name evidence="10" type="ORF">EV682_102398</name>
    <name evidence="9" type="ORF">NCTC11159_01923</name>
</gene>
<dbReference type="GO" id="GO:0003755">
    <property type="term" value="F:peptidyl-prolyl cis-trans isomerase activity"/>
    <property type="evidence" value="ECO:0007669"/>
    <property type="project" value="UniProtKB-KW"/>
</dbReference>
<dbReference type="InterPro" id="IPR050245">
    <property type="entry name" value="PrsA_foldase"/>
</dbReference>
<evidence type="ECO:0000256" key="3">
    <source>
        <dbReference type="ARBA" id="ARBA00013194"/>
    </source>
</evidence>